<accession>A0A5N4C4X1</accession>
<gene>
    <name evidence="1" type="ORF">Cadr_000027130</name>
</gene>
<organism evidence="1 2">
    <name type="scientific">Camelus dromedarius</name>
    <name type="common">Dromedary</name>
    <name type="synonym">Arabian camel</name>
    <dbReference type="NCBI Taxonomy" id="9838"/>
    <lineage>
        <taxon>Eukaryota</taxon>
        <taxon>Metazoa</taxon>
        <taxon>Chordata</taxon>
        <taxon>Craniata</taxon>
        <taxon>Vertebrata</taxon>
        <taxon>Euteleostomi</taxon>
        <taxon>Mammalia</taxon>
        <taxon>Eutheria</taxon>
        <taxon>Laurasiatheria</taxon>
        <taxon>Artiodactyla</taxon>
        <taxon>Tylopoda</taxon>
        <taxon>Camelidae</taxon>
        <taxon>Camelus</taxon>
    </lineage>
</organism>
<keyword evidence="2" id="KW-1185">Reference proteome</keyword>
<protein>
    <submittedName>
        <fullName evidence="1">Uncharacterized protein</fullName>
    </submittedName>
</protein>
<name>A0A5N4C4X1_CAMDR</name>
<dbReference type="EMBL" id="JWIN03000035">
    <property type="protein sequence ID" value="KAB1253975.1"/>
    <property type="molecule type" value="Genomic_DNA"/>
</dbReference>
<dbReference type="Proteomes" id="UP000299084">
    <property type="component" value="Unassembled WGS sequence"/>
</dbReference>
<reference evidence="1 2" key="1">
    <citation type="journal article" date="2019" name="Mol. Ecol. Resour.">
        <title>Improving Illumina assemblies with Hi-C and long reads: an example with the North African dromedary.</title>
        <authorList>
            <person name="Elbers J.P."/>
            <person name="Rogers M.F."/>
            <person name="Perelman P.L."/>
            <person name="Proskuryakova A.A."/>
            <person name="Serdyukova N.A."/>
            <person name="Johnson W.E."/>
            <person name="Horin P."/>
            <person name="Corander J."/>
            <person name="Murphy D."/>
            <person name="Burger P.A."/>
        </authorList>
    </citation>
    <scope>NUCLEOTIDE SEQUENCE [LARGE SCALE GENOMIC DNA]</scope>
    <source>
        <strain evidence="1">Drom800</strain>
        <tissue evidence="1">Blood</tissue>
    </source>
</reference>
<comment type="caution">
    <text evidence="1">The sequence shown here is derived from an EMBL/GenBank/DDBJ whole genome shotgun (WGS) entry which is preliminary data.</text>
</comment>
<evidence type="ECO:0000313" key="2">
    <source>
        <dbReference type="Proteomes" id="UP000299084"/>
    </source>
</evidence>
<dbReference type="AlphaFoldDB" id="A0A5N4C4X1"/>
<evidence type="ECO:0000313" key="1">
    <source>
        <dbReference type="EMBL" id="KAB1253975.1"/>
    </source>
</evidence>
<proteinExistence type="predicted"/>
<sequence length="84" mass="9553">METGEAAFRGAGTDQGVGVLLVVWVVSHLIHPNRGRKQRHQLRENDMGMLEIRREGENDVETEKGLKDGDDRIIQIDAFRFHSI</sequence>